<dbReference type="Proteomes" id="UP001210925">
    <property type="component" value="Unassembled WGS sequence"/>
</dbReference>
<evidence type="ECO:0000313" key="2">
    <source>
        <dbReference type="EMBL" id="KAJ3254218.1"/>
    </source>
</evidence>
<keyword evidence="1" id="KW-0812">Transmembrane</keyword>
<protein>
    <submittedName>
        <fullName evidence="2">Uncharacterized protein</fullName>
    </submittedName>
</protein>
<sequence length="121" mass="13400">MFGYLMYLGNLGRPTENGLLAMWQEFGVTLFILLTVTFETFVAVYMTRNLLKIRTMGLFDGAKISPKSRHAAFLLIILLSVDISIIWMGILLFAVSSFMYSGAIQTSLSTIGGVMGMVLKC</sequence>
<feature type="transmembrane region" description="Helical" evidence="1">
    <location>
        <begin position="26"/>
        <end position="51"/>
    </location>
</feature>
<dbReference type="AlphaFoldDB" id="A0AAD5UFY2"/>
<accession>A0AAD5UFY2</accession>
<dbReference type="EMBL" id="JADGKB010000090">
    <property type="protein sequence ID" value="KAJ3254218.1"/>
    <property type="molecule type" value="Genomic_DNA"/>
</dbReference>
<comment type="caution">
    <text evidence="2">The sequence shown here is derived from an EMBL/GenBank/DDBJ whole genome shotgun (WGS) entry which is preliminary data.</text>
</comment>
<feature type="transmembrane region" description="Helical" evidence="1">
    <location>
        <begin position="72"/>
        <end position="94"/>
    </location>
</feature>
<keyword evidence="1" id="KW-1133">Transmembrane helix</keyword>
<gene>
    <name evidence="2" type="ORF">HK103_007463</name>
</gene>
<name>A0AAD5UFY2_9FUNG</name>
<evidence type="ECO:0000256" key="1">
    <source>
        <dbReference type="SAM" id="Phobius"/>
    </source>
</evidence>
<organism evidence="2 3">
    <name type="scientific">Boothiomyces macroporosus</name>
    <dbReference type="NCBI Taxonomy" id="261099"/>
    <lineage>
        <taxon>Eukaryota</taxon>
        <taxon>Fungi</taxon>
        <taxon>Fungi incertae sedis</taxon>
        <taxon>Chytridiomycota</taxon>
        <taxon>Chytridiomycota incertae sedis</taxon>
        <taxon>Chytridiomycetes</taxon>
        <taxon>Rhizophydiales</taxon>
        <taxon>Terramycetaceae</taxon>
        <taxon>Boothiomyces</taxon>
    </lineage>
</organism>
<proteinExistence type="predicted"/>
<keyword evidence="1" id="KW-0472">Membrane</keyword>
<feature type="transmembrane region" description="Helical" evidence="1">
    <location>
        <begin position="100"/>
        <end position="119"/>
    </location>
</feature>
<reference evidence="2" key="1">
    <citation type="submission" date="2020-05" db="EMBL/GenBank/DDBJ databases">
        <title>Phylogenomic resolution of chytrid fungi.</title>
        <authorList>
            <person name="Stajich J.E."/>
            <person name="Amses K."/>
            <person name="Simmons R."/>
            <person name="Seto K."/>
            <person name="Myers J."/>
            <person name="Bonds A."/>
            <person name="Quandt C.A."/>
            <person name="Barry K."/>
            <person name="Liu P."/>
            <person name="Grigoriev I."/>
            <person name="Longcore J.E."/>
            <person name="James T.Y."/>
        </authorList>
    </citation>
    <scope>NUCLEOTIDE SEQUENCE</scope>
    <source>
        <strain evidence="2">PLAUS21</strain>
    </source>
</reference>
<keyword evidence="3" id="KW-1185">Reference proteome</keyword>
<evidence type="ECO:0000313" key="3">
    <source>
        <dbReference type="Proteomes" id="UP001210925"/>
    </source>
</evidence>